<accession>A0AAF1BUL8</accession>
<organism evidence="1 2">
    <name type="scientific">Vanrija pseudolonga</name>
    <dbReference type="NCBI Taxonomy" id="143232"/>
    <lineage>
        <taxon>Eukaryota</taxon>
        <taxon>Fungi</taxon>
        <taxon>Dikarya</taxon>
        <taxon>Basidiomycota</taxon>
        <taxon>Agaricomycotina</taxon>
        <taxon>Tremellomycetes</taxon>
        <taxon>Trichosporonales</taxon>
        <taxon>Trichosporonaceae</taxon>
        <taxon>Vanrija</taxon>
    </lineage>
</organism>
<name>A0AAF1BUL8_9TREE</name>
<proteinExistence type="predicted"/>
<protein>
    <submittedName>
        <fullName evidence="1">Uncharacterized protein</fullName>
    </submittedName>
</protein>
<dbReference type="GeneID" id="87812894"/>
<gene>
    <name evidence="1" type="ORF">LOC62_07G009733</name>
</gene>
<keyword evidence="2" id="KW-1185">Reference proteome</keyword>
<sequence>MVPNWRAVSEQALKLHASTVPGFLEDRTTLVLINRYGSSTPFDTGTSGYNLYIYTMHETLIIDCRDLEPPNTSVAVPDLSAILLSGTTRGMVGYSRTLQDANSIYDLFPIDDALEKQYKESQARDPKMREFWNFSDPESEDRRYCVRAITFTDESR</sequence>
<dbReference type="EMBL" id="CP086720">
    <property type="protein sequence ID" value="WOO86248.1"/>
    <property type="molecule type" value="Genomic_DNA"/>
</dbReference>
<reference evidence="1" key="1">
    <citation type="submission" date="2023-10" db="EMBL/GenBank/DDBJ databases">
        <authorList>
            <person name="Noh H."/>
        </authorList>
    </citation>
    <scope>NUCLEOTIDE SEQUENCE</scope>
    <source>
        <strain evidence="1">DUCC4014</strain>
    </source>
</reference>
<dbReference type="RefSeq" id="XP_062632274.1">
    <property type="nucleotide sequence ID" value="XM_062776290.1"/>
</dbReference>
<dbReference type="AlphaFoldDB" id="A0AAF1BUL8"/>
<evidence type="ECO:0000313" key="2">
    <source>
        <dbReference type="Proteomes" id="UP000827549"/>
    </source>
</evidence>
<dbReference type="Proteomes" id="UP000827549">
    <property type="component" value="Chromosome 7"/>
</dbReference>
<evidence type="ECO:0000313" key="1">
    <source>
        <dbReference type="EMBL" id="WOO86248.1"/>
    </source>
</evidence>